<sequence length="324" mass="37678">MAIKRSDLIDSQNAGYYHLISRCVRRAFLCGVDDETGISYEHRRAWIEHRILQLATIFSIEVYSYAVMHNHYHLVIYSDPLGPCQWSDLEVAERWLQLFPGKLDNPQFKLQRELRLQAIANDETLLAEYRQRLGSISWLMRCINEPIAKRSNQEDFVKGHFWESRFTSQALLDESAALTCMAYVDLNPIRAGITDKLEESDYTSIQSRVCSMTEETLNQVVESLAGKVRQRTMVMPLKDYIELVEWTGQSIIHPDKATIPTHLKPIFQRLNINQDNWLNQVNHYGRNYYRAVGPLHLIQSFADKLKSKWVKGVSSIRHLYLSTT</sequence>
<dbReference type="OrthoDB" id="9814067at2"/>
<keyword evidence="2" id="KW-1185">Reference proteome</keyword>
<protein>
    <submittedName>
        <fullName evidence="1">Transposase</fullName>
    </submittedName>
</protein>
<dbReference type="SUPFAM" id="SSF143422">
    <property type="entry name" value="Transposase IS200-like"/>
    <property type="match status" value="1"/>
</dbReference>
<dbReference type="AlphaFoldDB" id="A0A545TDJ1"/>
<name>A0A545TDJ1_9GAMM</name>
<proteinExistence type="predicted"/>
<evidence type="ECO:0000313" key="2">
    <source>
        <dbReference type="Proteomes" id="UP000317839"/>
    </source>
</evidence>
<organism evidence="1 2">
    <name type="scientific">Aliikangiella marina</name>
    <dbReference type="NCBI Taxonomy" id="1712262"/>
    <lineage>
        <taxon>Bacteria</taxon>
        <taxon>Pseudomonadati</taxon>
        <taxon>Pseudomonadota</taxon>
        <taxon>Gammaproteobacteria</taxon>
        <taxon>Oceanospirillales</taxon>
        <taxon>Pleioneaceae</taxon>
        <taxon>Aliikangiella</taxon>
    </lineage>
</organism>
<dbReference type="GO" id="GO:0006313">
    <property type="term" value="P:DNA transposition"/>
    <property type="evidence" value="ECO:0007669"/>
    <property type="project" value="InterPro"/>
</dbReference>
<dbReference type="InterPro" id="IPR036515">
    <property type="entry name" value="Transposase_17_sf"/>
</dbReference>
<dbReference type="PANTHER" id="PTHR34322">
    <property type="entry name" value="TRANSPOSASE, Y1_TNP DOMAIN-CONTAINING"/>
    <property type="match status" value="1"/>
</dbReference>
<accession>A0A545TDJ1</accession>
<reference evidence="1 2" key="1">
    <citation type="submission" date="2019-06" db="EMBL/GenBank/DDBJ databases">
        <title>Draft genome of Aliikangiella marina GYP-15.</title>
        <authorList>
            <person name="Wang G."/>
        </authorList>
    </citation>
    <scope>NUCLEOTIDE SEQUENCE [LARGE SCALE GENOMIC DNA]</scope>
    <source>
        <strain evidence="1 2">GYP-15</strain>
    </source>
</reference>
<dbReference type="EMBL" id="VIKR01000002">
    <property type="protein sequence ID" value="TQV75236.1"/>
    <property type="molecule type" value="Genomic_DNA"/>
</dbReference>
<gene>
    <name evidence="1" type="ORF">FLL45_09885</name>
</gene>
<dbReference type="GO" id="GO:0004803">
    <property type="term" value="F:transposase activity"/>
    <property type="evidence" value="ECO:0007669"/>
    <property type="project" value="InterPro"/>
</dbReference>
<evidence type="ECO:0000313" key="1">
    <source>
        <dbReference type="EMBL" id="TQV75236.1"/>
    </source>
</evidence>
<dbReference type="PANTHER" id="PTHR34322:SF2">
    <property type="entry name" value="TRANSPOSASE IS200-LIKE DOMAIN-CONTAINING PROTEIN"/>
    <property type="match status" value="1"/>
</dbReference>
<comment type="caution">
    <text evidence="1">The sequence shown here is derived from an EMBL/GenBank/DDBJ whole genome shotgun (WGS) entry which is preliminary data.</text>
</comment>
<dbReference type="Proteomes" id="UP000317839">
    <property type="component" value="Unassembled WGS sequence"/>
</dbReference>
<dbReference type="GO" id="GO:0003677">
    <property type="term" value="F:DNA binding"/>
    <property type="evidence" value="ECO:0007669"/>
    <property type="project" value="InterPro"/>
</dbReference>
<dbReference type="Gene3D" id="3.30.70.1290">
    <property type="entry name" value="Transposase IS200-like"/>
    <property type="match status" value="1"/>
</dbReference>
<dbReference type="RefSeq" id="WP_142941852.1">
    <property type="nucleotide sequence ID" value="NZ_VIKR01000002.1"/>
</dbReference>